<dbReference type="RefSeq" id="WP_126628963.1">
    <property type="nucleotide sequence ID" value="NZ_BIFT01000001.1"/>
</dbReference>
<dbReference type="SUPFAM" id="SSF55729">
    <property type="entry name" value="Acyl-CoA N-acyltransferases (Nat)"/>
    <property type="match status" value="1"/>
</dbReference>
<dbReference type="Pfam" id="PF13302">
    <property type="entry name" value="Acetyltransf_3"/>
    <property type="match status" value="1"/>
</dbReference>
<protein>
    <submittedName>
        <fullName evidence="2">Ribosomal-protein-serine acetyltransferase</fullName>
    </submittedName>
</protein>
<evidence type="ECO:0000259" key="1">
    <source>
        <dbReference type="PROSITE" id="PS51186"/>
    </source>
</evidence>
<feature type="domain" description="N-acetyltransferase" evidence="1">
    <location>
        <begin position="12"/>
        <end position="178"/>
    </location>
</feature>
<dbReference type="InterPro" id="IPR016181">
    <property type="entry name" value="Acyl_CoA_acyltransferase"/>
</dbReference>
<sequence>MLEFTDVETSRLRLRRFKDTDLAAFLEYRNDPEVARYQSWEGISEAEAWAFLREQRDLQPGVPGVGMQIAIEHKESGELLGDCYFKLEAEEPRQAELGYSLARAYQGYGFASEAVTAWLSYAFRTFDLHRVIAITDCENSASVTLLERLGMRREGHFIQNIWFKGKWGDEYLYAILREEWERLHG</sequence>
<dbReference type="Proteomes" id="UP000287171">
    <property type="component" value="Unassembled WGS sequence"/>
</dbReference>
<dbReference type="InterPro" id="IPR000182">
    <property type="entry name" value="GNAT_dom"/>
</dbReference>
<dbReference type="InterPro" id="IPR051531">
    <property type="entry name" value="N-acetyltransferase"/>
</dbReference>
<reference evidence="3" key="1">
    <citation type="submission" date="2018-12" db="EMBL/GenBank/DDBJ databases">
        <title>Tengunoibacter tsumagoiensis gen. nov., sp. nov., Dictyobacter kobayashii sp. nov., D. alpinus sp. nov., and D. joshuensis sp. nov. and description of Dictyobacteraceae fam. nov. within the order Ktedonobacterales isolated from Tengu-no-mugimeshi.</title>
        <authorList>
            <person name="Wang C.M."/>
            <person name="Zheng Y."/>
            <person name="Sakai Y."/>
            <person name="Toyoda A."/>
            <person name="Minakuchi Y."/>
            <person name="Abe K."/>
            <person name="Yokota A."/>
            <person name="Yabe S."/>
        </authorList>
    </citation>
    <scope>NUCLEOTIDE SEQUENCE [LARGE SCALE GENOMIC DNA]</scope>
    <source>
        <strain evidence="3">Uno16</strain>
    </source>
</reference>
<dbReference type="PANTHER" id="PTHR43792:SF1">
    <property type="entry name" value="N-ACETYLTRANSFERASE DOMAIN-CONTAINING PROTEIN"/>
    <property type="match status" value="1"/>
</dbReference>
<accession>A0A402BBY5</accession>
<organism evidence="2 3">
    <name type="scientific">Dictyobacter alpinus</name>
    <dbReference type="NCBI Taxonomy" id="2014873"/>
    <lineage>
        <taxon>Bacteria</taxon>
        <taxon>Bacillati</taxon>
        <taxon>Chloroflexota</taxon>
        <taxon>Ktedonobacteria</taxon>
        <taxon>Ktedonobacterales</taxon>
        <taxon>Dictyobacteraceae</taxon>
        <taxon>Dictyobacter</taxon>
    </lineage>
</organism>
<evidence type="ECO:0000313" key="3">
    <source>
        <dbReference type="Proteomes" id="UP000287171"/>
    </source>
</evidence>
<dbReference type="PANTHER" id="PTHR43792">
    <property type="entry name" value="GNAT FAMILY, PUTATIVE (AFU_ORTHOLOGUE AFUA_3G00765)-RELATED-RELATED"/>
    <property type="match status" value="1"/>
</dbReference>
<dbReference type="OrthoDB" id="9785602at2"/>
<gene>
    <name evidence="2" type="ORF">KDA_42710</name>
</gene>
<proteinExistence type="predicted"/>
<comment type="caution">
    <text evidence="2">The sequence shown here is derived from an EMBL/GenBank/DDBJ whole genome shotgun (WGS) entry which is preliminary data.</text>
</comment>
<keyword evidence="2" id="KW-0808">Transferase</keyword>
<dbReference type="Gene3D" id="3.40.630.30">
    <property type="match status" value="1"/>
</dbReference>
<dbReference type="AlphaFoldDB" id="A0A402BBY5"/>
<dbReference type="EMBL" id="BIFT01000001">
    <property type="protein sequence ID" value="GCE28787.1"/>
    <property type="molecule type" value="Genomic_DNA"/>
</dbReference>
<dbReference type="PROSITE" id="PS51186">
    <property type="entry name" value="GNAT"/>
    <property type="match status" value="1"/>
</dbReference>
<keyword evidence="3" id="KW-1185">Reference proteome</keyword>
<evidence type="ECO:0000313" key="2">
    <source>
        <dbReference type="EMBL" id="GCE28787.1"/>
    </source>
</evidence>
<name>A0A402BBY5_9CHLR</name>
<dbReference type="GO" id="GO:0016747">
    <property type="term" value="F:acyltransferase activity, transferring groups other than amino-acyl groups"/>
    <property type="evidence" value="ECO:0007669"/>
    <property type="project" value="InterPro"/>
</dbReference>